<comment type="caution">
    <text evidence="1">The sequence shown here is derived from an EMBL/GenBank/DDBJ whole genome shotgun (WGS) entry which is preliminary data.</text>
</comment>
<dbReference type="GeneID" id="95354440"/>
<dbReference type="EMBL" id="BNBO01000022">
    <property type="protein sequence ID" value="GHH74207.1"/>
    <property type="molecule type" value="Genomic_DNA"/>
</dbReference>
<accession>A0A919FXA1</accession>
<dbReference type="AlphaFoldDB" id="A0A919FXA1"/>
<organism evidence="1 2">
    <name type="scientific">Kitasatospora indigofera</name>
    <dbReference type="NCBI Taxonomy" id="67307"/>
    <lineage>
        <taxon>Bacteria</taxon>
        <taxon>Bacillati</taxon>
        <taxon>Actinomycetota</taxon>
        <taxon>Actinomycetes</taxon>
        <taxon>Kitasatosporales</taxon>
        <taxon>Streptomycetaceae</taxon>
        <taxon>Kitasatospora</taxon>
    </lineage>
</organism>
<gene>
    <name evidence="1" type="ORF">GCM10018781_40350</name>
</gene>
<dbReference type="RefSeq" id="WP_190212278.1">
    <property type="nucleotide sequence ID" value="NZ_BNBO01000022.1"/>
</dbReference>
<sequence length="146" mass="15521">MPTILVESTVDDPLVHRRFAKNISRWLRGQGVDINHVITKFVSADPERYFSGPFPLARPGSVLSGEAPAGAEGPAAGRAGAAGGFAFVQCTVDLARPAGFRTGLAERIVEELRGSVDAGRTFIQFHEVRPELHLVGSELLAAVSGE</sequence>
<protein>
    <submittedName>
        <fullName evidence="1">Uncharacterized protein</fullName>
    </submittedName>
</protein>
<reference evidence="1" key="1">
    <citation type="journal article" date="2014" name="Int. J. Syst. Evol. Microbiol.">
        <title>Complete genome sequence of Corynebacterium casei LMG S-19264T (=DSM 44701T), isolated from a smear-ripened cheese.</title>
        <authorList>
            <consortium name="US DOE Joint Genome Institute (JGI-PGF)"/>
            <person name="Walter F."/>
            <person name="Albersmeier A."/>
            <person name="Kalinowski J."/>
            <person name="Ruckert C."/>
        </authorList>
    </citation>
    <scope>NUCLEOTIDE SEQUENCE</scope>
    <source>
        <strain evidence="1">JCM 4646</strain>
    </source>
</reference>
<reference evidence="1" key="2">
    <citation type="submission" date="2020-09" db="EMBL/GenBank/DDBJ databases">
        <authorList>
            <person name="Sun Q."/>
            <person name="Ohkuma M."/>
        </authorList>
    </citation>
    <scope>NUCLEOTIDE SEQUENCE</scope>
    <source>
        <strain evidence="1">JCM 4646</strain>
    </source>
</reference>
<evidence type="ECO:0000313" key="1">
    <source>
        <dbReference type="EMBL" id="GHH74207.1"/>
    </source>
</evidence>
<dbReference type="Proteomes" id="UP000617734">
    <property type="component" value="Unassembled WGS sequence"/>
</dbReference>
<proteinExistence type="predicted"/>
<evidence type="ECO:0000313" key="2">
    <source>
        <dbReference type="Proteomes" id="UP000617734"/>
    </source>
</evidence>
<keyword evidence="2" id="KW-1185">Reference proteome</keyword>
<name>A0A919FXA1_9ACTN</name>